<dbReference type="PANTHER" id="PTHR34187:SF2">
    <property type="entry name" value="DUF202 DOMAIN-CONTAINING PROTEIN"/>
    <property type="match status" value="1"/>
</dbReference>
<feature type="domain" description="DUF202" evidence="7">
    <location>
        <begin position="17"/>
        <end position="81"/>
    </location>
</feature>
<protein>
    <submittedName>
        <fullName evidence="8">Membrane protein</fullName>
    </submittedName>
</protein>
<sequence>MNPESQAAAGETQLDYRFDLANERTFLAWMRTSLGLLAGGVAVHTLVQPFKTAGLRRALAVSCILLAVIVAVGAYGYWRRVGIAMRRGDPLPRTVMVPILSGGIAIISVLAGIAVLLK</sequence>
<feature type="transmembrane region" description="Helical" evidence="6">
    <location>
        <begin position="26"/>
        <end position="47"/>
    </location>
</feature>
<keyword evidence="3 6" id="KW-0812">Transmembrane</keyword>
<evidence type="ECO:0000256" key="2">
    <source>
        <dbReference type="ARBA" id="ARBA00022475"/>
    </source>
</evidence>
<dbReference type="RefSeq" id="WP_307869614.1">
    <property type="nucleotide sequence ID" value="NZ_JAGGMR010000001.1"/>
</dbReference>
<evidence type="ECO:0000259" key="7">
    <source>
        <dbReference type="Pfam" id="PF02656"/>
    </source>
</evidence>
<dbReference type="Proteomes" id="UP001519325">
    <property type="component" value="Unassembled WGS sequence"/>
</dbReference>
<feature type="transmembrane region" description="Helical" evidence="6">
    <location>
        <begin position="98"/>
        <end position="117"/>
    </location>
</feature>
<proteinExistence type="predicted"/>
<feature type="transmembrane region" description="Helical" evidence="6">
    <location>
        <begin position="59"/>
        <end position="78"/>
    </location>
</feature>
<keyword evidence="5 6" id="KW-0472">Membrane</keyword>
<keyword evidence="2" id="KW-1003">Cell membrane</keyword>
<organism evidence="8 9">
    <name type="scientific">Nocardia goodfellowii</name>
    <dbReference type="NCBI Taxonomy" id="882446"/>
    <lineage>
        <taxon>Bacteria</taxon>
        <taxon>Bacillati</taxon>
        <taxon>Actinomycetota</taxon>
        <taxon>Actinomycetes</taxon>
        <taxon>Mycobacteriales</taxon>
        <taxon>Nocardiaceae</taxon>
        <taxon>Nocardia</taxon>
    </lineage>
</organism>
<dbReference type="InterPro" id="IPR003807">
    <property type="entry name" value="DUF202"/>
</dbReference>
<dbReference type="Pfam" id="PF02656">
    <property type="entry name" value="DUF202"/>
    <property type="match status" value="1"/>
</dbReference>
<evidence type="ECO:0000256" key="5">
    <source>
        <dbReference type="ARBA" id="ARBA00023136"/>
    </source>
</evidence>
<evidence type="ECO:0000256" key="6">
    <source>
        <dbReference type="SAM" id="Phobius"/>
    </source>
</evidence>
<name>A0ABS4QEH6_9NOCA</name>
<accession>A0ABS4QEH6</accession>
<dbReference type="EMBL" id="JAGGMR010000001">
    <property type="protein sequence ID" value="MBP2190096.1"/>
    <property type="molecule type" value="Genomic_DNA"/>
</dbReference>
<dbReference type="InterPro" id="IPR052053">
    <property type="entry name" value="IM_YidH-like"/>
</dbReference>
<reference evidence="8 9" key="1">
    <citation type="submission" date="2021-03" db="EMBL/GenBank/DDBJ databases">
        <title>Sequencing the genomes of 1000 actinobacteria strains.</title>
        <authorList>
            <person name="Klenk H.-P."/>
        </authorList>
    </citation>
    <scope>NUCLEOTIDE SEQUENCE [LARGE SCALE GENOMIC DNA]</scope>
    <source>
        <strain evidence="8 9">DSM 45516</strain>
    </source>
</reference>
<evidence type="ECO:0000256" key="1">
    <source>
        <dbReference type="ARBA" id="ARBA00004651"/>
    </source>
</evidence>
<comment type="caution">
    <text evidence="8">The sequence shown here is derived from an EMBL/GenBank/DDBJ whole genome shotgun (WGS) entry which is preliminary data.</text>
</comment>
<evidence type="ECO:0000313" key="9">
    <source>
        <dbReference type="Proteomes" id="UP001519325"/>
    </source>
</evidence>
<evidence type="ECO:0000313" key="8">
    <source>
        <dbReference type="EMBL" id="MBP2190096.1"/>
    </source>
</evidence>
<evidence type="ECO:0000256" key="3">
    <source>
        <dbReference type="ARBA" id="ARBA00022692"/>
    </source>
</evidence>
<keyword evidence="9" id="KW-1185">Reference proteome</keyword>
<comment type="subcellular location">
    <subcellularLocation>
        <location evidence="1">Cell membrane</location>
        <topology evidence="1">Multi-pass membrane protein</topology>
    </subcellularLocation>
</comment>
<gene>
    <name evidence="8" type="ORF">BJ987_002997</name>
</gene>
<evidence type="ECO:0000256" key="4">
    <source>
        <dbReference type="ARBA" id="ARBA00022989"/>
    </source>
</evidence>
<keyword evidence="4 6" id="KW-1133">Transmembrane helix</keyword>
<dbReference type="PANTHER" id="PTHR34187">
    <property type="entry name" value="FGR18P"/>
    <property type="match status" value="1"/>
</dbReference>